<protein>
    <recommendedName>
        <fullName evidence="3">ubiquitinyl hydrolase 1</fullName>
        <ecNumber evidence="3">3.4.19.12</ecNumber>
    </recommendedName>
</protein>
<evidence type="ECO:0000256" key="1">
    <source>
        <dbReference type="ARBA" id="ARBA00000707"/>
    </source>
</evidence>
<dbReference type="OrthoDB" id="289038at2759"/>
<dbReference type="InterPro" id="IPR001394">
    <property type="entry name" value="Peptidase_C19_UCH"/>
</dbReference>
<dbReference type="InterPro" id="IPR018200">
    <property type="entry name" value="USP_CS"/>
</dbReference>
<dbReference type="GO" id="GO:0005634">
    <property type="term" value="C:nucleus"/>
    <property type="evidence" value="ECO:0007669"/>
    <property type="project" value="TreeGrafter"/>
</dbReference>
<dbReference type="SUPFAM" id="SSF54001">
    <property type="entry name" value="Cysteine proteinases"/>
    <property type="match status" value="1"/>
</dbReference>
<dbReference type="Proteomes" id="UP001153737">
    <property type="component" value="Chromosome 7"/>
</dbReference>
<dbReference type="InterPro" id="IPR055176">
    <property type="entry name" value="UBP24/USP9X/USP9Y_UBL"/>
</dbReference>
<feature type="domain" description="USP" evidence="10">
    <location>
        <begin position="1527"/>
        <end position="1902"/>
    </location>
</feature>
<feature type="compositionally biased region" description="Acidic residues" evidence="9">
    <location>
        <begin position="28"/>
        <end position="38"/>
    </location>
</feature>
<comment type="similarity">
    <text evidence="2">Belongs to the peptidase C19 family.</text>
</comment>
<feature type="region of interest" description="Disordered" evidence="9">
    <location>
        <begin position="953"/>
        <end position="976"/>
    </location>
</feature>
<sequence>MTIATRGQGTTGDTIETQGPAPGPSENNTEEVQDDNFEPDFPKDKLASLEEKISNLRWVVPVLADQELECLLRVSIDLAKKNLDTRSEACQKFFREGLTTSFTKILTDDAVSSWKSNIHACIFQNCMKLIELCVAKLPYDWFPLLDLLAMVLNPNNKFHSFNSPRHSETAGASSNLSEEELFARPSTDPRNPRGWLVDLINKFGELGGFQILLDRFQSGNNLSVSVVFALLRPFGLCYEFLTTHTINKYILPILEIIPGILDKLTDDELKREAKNEQKSDIVSAIIRASKNLASRVPNQEELIRTLEGFRLTMILRQLQISSFNGKMNALNEINKVISSVSYYPNRHHGMEEEEYLTPERMAKWINENKVLEIVLRDSLHQPQYVEKLEKILRFVIKERALSLNDLDAVWAAQVGKHEAIVKNVHDLLAKLAWDFSAEQLDHLFECFQNSWTSASKRQRERLLELIRRLAEDDKDGVMAHKVLTLFWNLAHAEDVPTEIMDQALTAHVKILDYSCSQERDAQKTVWLDKCVEELKCGENWVLPALKQIREICTLYEQNTNGGHTQRTHQIYYRQEVIERLQNQHSLVILVTNSLTGYMSRLRTLFAESPELTAETFIPDGRYCHALQVQERLNFLRFLLKDGQLWLCAEQAKQIWQCLAENAVFQSDREACFKWFSKLMGEEPDLDPGINQDFFENNILQIDPVLLTESGIKCFERFFKAVNMKEGKIKMKRRLLLTEDPDLIGLDYLWKVVTLCPNDIANRAIELLKEVSTNLGPRLLQAQLVFHETYITECYDRLRAHYDTLTILQKSTNDKEFDTDQIQNRIKAEAVKMCRVMKVLHEYMSECDNSFVGERKILPLHRACHGKHLTLIVRFSSPSRQFEDLELYTHSNDTLASLRKYILKRIKPGVHCKLELFVNGEPLESTDDRKLLSQIPIRDKMLISAKVVQINSNMASSQDSSSDSSTSSPQHPYDGPNVEAENLLPGVLMSQLQTYALFFCQLTNLGSALPFPLLRDMGHALLQLMPCDLTTMEKLRVLFSTQADQSVSMDGMFFSASPAEVLYNLEVLYSMLMPALDTLSEKTYEFQYSFMISGEAHVFLEMLTKNNFMSTADNVTRRSAYLVVLKICKLVLTSVAHVLVRLSEDHTPENEPLGENSATPPGTYLRQALRNVPGHSDHLLRQVSIKLSQSLAQLMVADTGTTGQAQALFNQALNWELPDLATTTALVRLVWAASSNNLGALNATPETLHALADPTNRKTIEVVNDDVLLCKEALELLSTAVVLNPSSLEHLYQGNWWPYFITDLVLINPTCAIRIAAAEQLIIICTCGAASHMALQFITPLLFSLLNTLVIENANTSHEFFQLLCRLVNMAYLTGYPIAGVETLLANEVAWLRKARDKHEVLIEGHLLLAKELLVFTTEEQKCELGCAESGSLLKELLEDFLFPASKLMLQLSKTGQLGEDPAIPICDTPQTQAAAFDLLIALCLNCVPNYKQLVDMLTEMFYSDPETAITEWDYLPGVGPRPFQGFVGLKNAGATCYMNSVLQQLYMVDSIKEGILAAEGAATDPHEDFTGEDRPDSDVDCSDDKSCADDNRKDYNVGILKQVQAIFGHLACSRLQYYVPRGLWRHFKLQGEPVNLREQQDAVEFFMSLVESLDEALKTLGHEQIMAKILGGSYSDQKICKGCPHRYSKEEPFSVISVDIRNHSSLPDSMEQYVKGELLEGADAYHCEKCAKKVLTVKRLCVKKLPPILGIQLKRFEYDFERVCAIKFNDYFEFPRELDMEPYTVSGLAKIEGEIIDCDLDPSASDVCTKYRLSGIVVHSGQASGGHYYSYIRSRDLSGELRWYKFDDGDVSECRMGEEEEMKVQCFGGDYMGEVFDPMLKRTTYRRQKRWWNAYMLFYTRHDIEEESVLKAINQLTVSGTRKETHLKMPVAIENSIRKQNIKFLHHRSQFSLEYFAFVRKMATSCAQGNPRHGQPLSNELLEQQYLLSVQLVSNFLFHTGWHTKKNLRGPAMEWCDVLCLHLRTSPVIRLWFAHHILFAHPGRFCEYLLSCPSNEVRSAFVKIVVLLAHFSIDDGPSPPPAGYDGEERAGGSLSDHILWALLGLLRREVSEHGRHLPHYCTVFHTYANQGIQEKAQLLRMNVPATFMSVALDEGPGPAIKYQFTELGKLNQLVSCLIRCCDVSSKCQSSNGPILPNPYRDPNCPEYVMPLSPQASEILFNRTAYVKKVIEDTNLTDDAIKLLQFCSWENPHFSRTVLSELLWQIAYAYCQELRHHIEILLSILLIEDSWQTHRIHNAIKGVPEEREGLLETITRAKNHYQKRAYQCIKCMVALLNRCPAAAALLTRQPDVRRQWAAAVAWLQDELERKHPPNAQQYSYNTWSPPAQSNESSNGYFLERSNSARKTLEKALELMPEAEREEEEPPGQEEVAPEAVEPPQVVQEPASNADMPDVTQSCENDPNS</sequence>
<reference evidence="11" key="2">
    <citation type="submission" date="2022-10" db="EMBL/GenBank/DDBJ databases">
        <authorList>
            <consortium name="ENA_rothamsted_submissions"/>
            <consortium name="culmorum"/>
            <person name="King R."/>
        </authorList>
    </citation>
    <scope>NUCLEOTIDE SEQUENCE</scope>
</reference>
<dbReference type="SUPFAM" id="SSF48371">
    <property type="entry name" value="ARM repeat"/>
    <property type="match status" value="1"/>
</dbReference>
<dbReference type="Gene3D" id="3.90.70.10">
    <property type="entry name" value="Cysteine proteinases"/>
    <property type="match status" value="1"/>
</dbReference>
<dbReference type="CDD" id="cd02659">
    <property type="entry name" value="peptidase_C19C"/>
    <property type="match status" value="1"/>
</dbReference>
<feature type="region of interest" description="Disordered" evidence="9">
    <location>
        <begin position="2411"/>
        <end position="2463"/>
    </location>
</feature>
<dbReference type="Pfam" id="PF00443">
    <property type="entry name" value="UCH"/>
    <property type="match status" value="1"/>
</dbReference>
<feature type="compositionally biased region" description="Low complexity" evidence="9">
    <location>
        <begin position="955"/>
        <end position="967"/>
    </location>
</feature>
<evidence type="ECO:0000256" key="6">
    <source>
        <dbReference type="ARBA" id="ARBA00022786"/>
    </source>
</evidence>
<name>A0A9N9X796_PHACE</name>
<keyword evidence="12" id="KW-1185">Reference proteome</keyword>
<keyword evidence="6" id="KW-0833">Ubl conjugation pathway</keyword>
<evidence type="ECO:0000256" key="9">
    <source>
        <dbReference type="SAM" id="MobiDB-lite"/>
    </source>
</evidence>
<dbReference type="EC" id="3.4.19.12" evidence="3"/>
<evidence type="ECO:0000259" key="10">
    <source>
        <dbReference type="PROSITE" id="PS50235"/>
    </source>
</evidence>
<evidence type="ECO:0000256" key="3">
    <source>
        <dbReference type="ARBA" id="ARBA00012759"/>
    </source>
</evidence>
<feature type="compositionally biased region" description="Polar residues" evidence="9">
    <location>
        <begin position="2453"/>
        <end position="2463"/>
    </location>
</feature>
<dbReference type="InterPro" id="IPR050164">
    <property type="entry name" value="Peptidase_C19"/>
</dbReference>
<dbReference type="InterPro" id="IPR056850">
    <property type="entry name" value="ARM_UBP34_24_USP9X_Y"/>
</dbReference>
<feature type="region of interest" description="Disordered" evidence="9">
    <location>
        <begin position="1562"/>
        <end position="1585"/>
    </location>
</feature>
<keyword evidence="8" id="KW-0788">Thiol protease</keyword>
<dbReference type="EMBL" id="OU896713">
    <property type="protein sequence ID" value="CAG9823671.1"/>
    <property type="molecule type" value="Genomic_DNA"/>
</dbReference>
<evidence type="ECO:0000256" key="5">
    <source>
        <dbReference type="ARBA" id="ARBA00022670"/>
    </source>
</evidence>
<dbReference type="InterPro" id="IPR038765">
    <property type="entry name" value="Papain-like_cys_pep_sf"/>
</dbReference>
<dbReference type="PROSITE" id="PS50235">
    <property type="entry name" value="USP_3"/>
    <property type="match status" value="1"/>
</dbReference>
<dbReference type="PROSITE" id="PS00973">
    <property type="entry name" value="USP_2"/>
    <property type="match status" value="1"/>
</dbReference>
<dbReference type="Pfam" id="PF12030">
    <property type="entry name" value="DUF3517"/>
    <property type="match status" value="1"/>
</dbReference>
<dbReference type="PANTHER" id="PTHR24006:SF925">
    <property type="entry name" value="UBIQUITINYL HYDROLASE 1"/>
    <property type="match status" value="1"/>
</dbReference>
<dbReference type="InterPro" id="IPR028889">
    <property type="entry name" value="USP"/>
</dbReference>
<gene>
    <name evidence="11" type="ORF">PHAECO_LOCUS10762</name>
</gene>
<keyword evidence="7" id="KW-0378">Hydrolase</keyword>
<proteinExistence type="inferred from homology"/>
<feature type="compositionally biased region" description="Polar residues" evidence="9">
    <location>
        <begin position="1"/>
        <end position="17"/>
    </location>
</feature>
<evidence type="ECO:0000256" key="4">
    <source>
        <dbReference type="ARBA" id="ARBA00022553"/>
    </source>
</evidence>
<dbReference type="Pfam" id="PF25010">
    <property type="entry name" value="ARM_UBP24_USP9X-Y"/>
    <property type="match status" value="1"/>
</dbReference>
<dbReference type="GO" id="GO:0004843">
    <property type="term" value="F:cysteine-type deubiquitinase activity"/>
    <property type="evidence" value="ECO:0007669"/>
    <property type="project" value="UniProtKB-EC"/>
</dbReference>
<accession>A0A9N9X796</accession>
<keyword evidence="4" id="KW-0597">Phosphoprotein</keyword>
<organism evidence="11 12">
    <name type="scientific">Phaedon cochleariae</name>
    <name type="common">Mustard beetle</name>
    <dbReference type="NCBI Taxonomy" id="80249"/>
    <lineage>
        <taxon>Eukaryota</taxon>
        <taxon>Metazoa</taxon>
        <taxon>Ecdysozoa</taxon>
        <taxon>Arthropoda</taxon>
        <taxon>Hexapoda</taxon>
        <taxon>Insecta</taxon>
        <taxon>Pterygota</taxon>
        <taxon>Neoptera</taxon>
        <taxon>Endopterygota</taxon>
        <taxon>Coleoptera</taxon>
        <taxon>Polyphaga</taxon>
        <taxon>Cucujiformia</taxon>
        <taxon>Chrysomeloidea</taxon>
        <taxon>Chrysomelidae</taxon>
        <taxon>Chrysomelinae</taxon>
        <taxon>Chrysomelini</taxon>
        <taxon>Phaedon</taxon>
    </lineage>
</organism>
<dbReference type="InterPro" id="IPR016024">
    <property type="entry name" value="ARM-type_fold"/>
</dbReference>
<evidence type="ECO:0000256" key="7">
    <source>
        <dbReference type="ARBA" id="ARBA00022801"/>
    </source>
</evidence>
<dbReference type="Pfam" id="PF22900">
    <property type="entry name" value="UCH_UBL1"/>
    <property type="match status" value="1"/>
</dbReference>
<comment type="catalytic activity">
    <reaction evidence="1">
        <text>Thiol-dependent hydrolysis of ester, thioester, amide, peptide and isopeptide bonds formed by the C-terminal Gly of ubiquitin (a 76-residue protein attached to proteins as an intracellular targeting signal).</text>
        <dbReference type="EC" id="3.4.19.12"/>
    </reaction>
</comment>
<dbReference type="GO" id="GO:0006508">
    <property type="term" value="P:proteolysis"/>
    <property type="evidence" value="ECO:0007669"/>
    <property type="project" value="UniProtKB-KW"/>
</dbReference>
<evidence type="ECO:0000256" key="2">
    <source>
        <dbReference type="ARBA" id="ARBA00009085"/>
    </source>
</evidence>
<dbReference type="PROSITE" id="PS00972">
    <property type="entry name" value="USP_1"/>
    <property type="match status" value="1"/>
</dbReference>
<feature type="compositionally biased region" description="Basic and acidic residues" evidence="9">
    <location>
        <begin position="1564"/>
        <end position="1585"/>
    </location>
</feature>
<evidence type="ECO:0000313" key="11">
    <source>
        <dbReference type="EMBL" id="CAG9823671.1"/>
    </source>
</evidence>
<dbReference type="GO" id="GO:0016579">
    <property type="term" value="P:protein deubiquitination"/>
    <property type="evidence" value="ECO:0007669"/>
    <property type="project" value="InterPro"/>
</dbReference>
<evidence type="ECO:0000313" key="12">
    <source>
        <dbReference type="Proteomes" id="UP001153737"/>
    </source>
</evidence>
<dbReference type="GO" id="GO:0005829">
    <property type="term" value="C:cytosol"/>
    <property type="evidence" value="ECO:0007669"/>
    <property type="project" value="TreeGrafter"/>
</dbReference>
<feature type="region of interest" description="Disordered" evidence="9">
    <location>
        <begin position="2373"/>
        <end position="2394"/>
    </location>
</feature>
<dbReference type="GO" id="GO:0016477">
    <property type="term" value="P:cell migration"/>
    <property type="evidence" value="ECO:0007669"/>
    <property type="project" value="TreeGrafter"/>
</dbReference>
<reference evidence="11" key="1">
    <citation type="submission" date="2022-01" db="EMBL/GenBank/DDBJ databases">
        <authorList>
            <person name="King R."/>
        </authorList>
    </citation>
    <scope>NUCLEOTIDE SEQUENCE</scope>
</reference>
<dbReference type="FunFam" id="3.90.70.10:FF:000007">
    <property type="entry name" value="Probable ubiquitin carboxyl-terminal hydrolase FAF-X"/>
    <property type="match status" value="1"/>
</dbReference>
<evidence type="ECO:0000256" key="8">
    <source>
        <dbReference type="ARBA" id="ARBA00022807"/>
    </source>
</evidence>
<dbReference type="PANTHER" id="PTHR24006">
    <property type="entry name" value="UBIQUITIN CARBOXYL-TERMINAL HYDROLASE"/>
    <property type="match status" value="1"/>
</dbReference>
<feature type="compositionally biased region" description="Low complexity" evidence="9">
    <location>
        <begin position="2427"/>
        <end position="2445"/>
    </location>
</feature>
<keyword evidence="5" id="KW-0645">Protease</keyword>
<dbReference type="InterPro" id="IPR021905">
    <property type="entry name" value="DUF3517"/>
</dbReference>
<feature type="region of interest" description="Disordered" evidence="9">
    <location>
        <begin position="1"/>
        <end position="38"/>
    </location>
</feature>